<dbReference type="Proteomes" id="UP000011135">
    <property type="component" value="Unassembled WGS sequence"/>
</dbReference>
<dbReference type="AlphaFoldDB" id="L8JN12"/>
<dbReference type="STRING" id="1237149.C900_05607"/>
<evidence type="ECO:0000313" key="2">
    <source>
        <dbReference type="Proteomes" id="UP000011135"/>
    </source>
</evidence>
<dbReference type="EMBL" id="AMZN01000087">
    <property type="protein sequence ID" value="ELR68914.1"/>
    <property type="molecule type" value="Genomic_DNA"/>
</dbReference>
<keyword evidence="2" id="KW-1185">Reference proteome</keyword>
<name>L8JN12_9BACT</name>
<organism evidence="1 2">
    <name type="scientific">Fulvivirga imtechensis AK7</name>
    <dbReference type="NCBI Taxonomy" id="1237149"/>
    <lineage>
        <taxon>Bacteria</taxon>
        <taxon>Pseudomonadati</taxon>
        <taxon>Bacteroidota</taxon>
        <taxon>Cytophagia</taxon>
        <taxon>Cytophagales</taxon>
        <taxon>Fulvivirgaceae</taxon>
        <taxon>Fulvivirga</taxon>
    </lineage>
</organism>
<accession>L8JN12</accession>
<proteinExistence type="predicted"/>
<comment type="caution">
    <text evidence="1">The sequence shown here is derived from an EMBL/GenBank/DDBJ whole genome shotgun (WGS) entry which is preliminary data.</text>
</comment>
<sequence length="125" mass="14509">MIISLHVSYAQDDLKFGDTGTTNKKAPTYKSRKKDFKKARLIQWVKNDTKGLLLGNKCMEEVTRSMHFEYVVQPKGQPGNRSEFGRLIHNFFAKIGITFSNGPFWKFKLKKKRKECRTRTGDYVG</sequence>
<protein>
    <submittedName>
        <fullName evidence="1">Uncharacterized protein</fullName>
    </submittedName>
</protein>
<reference evidence="1 2" key="1">
    <citation type="submission" date="2012-12" db="EMBL/GenBank/DDBJ databases">
        <title>Genome assembly of Fulvivirga imtechensis AK7.</title>
        <authorList>
            <person name="Nupur N."/>
            <person name="Khatri I."/>
            <person name="Kumar R."/>
            <person name="Subramanian S."/>
            <person name="Pinnaka A."/>
        </authorList>
    </citation>
    <scope>NUCLEOTIDE SEQUENCE [LARGE SCALE GENOMIC DNA]</scope>
    <source>
        <strain evidence="1 2">AK7</strain>
    </source>
</reference>
<evidence type="ECO:0000313" key="1">
    <source>
        <dbReference type="EMBL" id="ELR68914.1"/>
    </source>
</evidence>
<gene>
    <name evidence="1" type="ORF">C900_05607</name>
</gene>